<dbReference type="Pfam" id="PF08386">
    <property type="entry name" value="Abhydrolase_4"/>
    <property type="match status" value="1"/>
</dbReference>
<gene>
    <name evidence="3" type="ORF">GFK26_06775</name>
</gene>
<evidence type="ECO:0000313" key="4">
    <source>
        <dbReference type="Proteomes" id="UP000326780"/>
    </source>
</evidence>
<keyword evidence="3" id="KW-0378">Hydrolase</keyword>
<evidence type="ECO:0000259" key="1">
    <source>
        <dbReference type="Pfam" id="PF08386"/>
    </source>
</evidence>
<dbReference type="Gene3D" id="3.40.50.1820">
    <property type="entry name" value="alpha/beta hydrolase"/>
    <property type="match status" value="1"/>
</dbReference>
<dbReference type="InterPro" id="IPR029058">
    <property type="entry name" value="AB_hydrolase_fold"/>
</dbReference>
<accession>A0A5Q0LYM4</accession>
<dbReference type="InterPro" id="IPR013595">
    <property type="entry name" value="Pept_S33_TAP-like_C"/>
</dbReference>
<protein>
    <submittedName>
        <fullName evidence="3">Alpha/beta hydrolase</fullName>
    </submittedName>
</protein>
<feature type="domain" description="Peptidase S33 tripeptidyl aminopeptidase-like C-terminal" evidence="1">
    <location>
        <begin position="241"/>
        <end position="301"/>
    </location>
</feature>
<feature type="domain" description="Serine aminopeptidase S33" evidence="2">
    <location>
        <begin position="92"/>
        <end position="204"/>
    </location>
</feature>
<dbReference type="EMBL" id="CP045644">
    <property type="protein sequence ID" value="QFZ82481.1"/>
    <property type="molecule type" value="Genomic_DNA"/>
</dbReference>
<evidence type="ECO:0000259" key="2">
    <source>
        <dbReference type="Pfam" id="PF12146"/>
    </source>
</evidence>
<proteinExistence type="predicted"/>
<sequence>MTTTAPTTAPVGYYSASPLMRAMRFGLGASQRLWPALGVRAAYRVFGTPLPPKWLYRGQHPGADWRREAWSFEDANLGIYHLAAQDSGAESAPVVLLVHGWGGHAGQMLPLAQAIAAEGLRPVLLEMPAHGRSAGTASNLPQFARAIDYVAARLGADGHVLRAAVAHSLGANALAYAAGRGLPAQRLVLLAPPASPREYTRYFAQVFGLSERTRAGMQRLIEAREGILMQQLEPAAVGPRIAQPTLIVHDRDDRVNRFADAEAFRDAIAGARLFPTQGWGHRRILKEQAVLAHVTQFLMSPATVTGT</sequence>
<reference evidence="3 4" key="1">
    <citation type="submission" date="2019-10" db="EMBL/GenBank/DDBJ databases">
        <title>Complete genome sequence of Variovorax paradoxus 5C-2.</title>
        <authorList>
            <person name="Gogoleva N.E."/>
            <person name="Balkin A.S."/>
        </authorList>
    </citation>
    <scope>NUCLEOTIDE SEQUENCE [LARGE SCALE GENOMIC DNA]</scope>
    <source>
        <strain evidence="3 4">5C-2</strain>
    </source>
</reference>
<dbReference type="InterPro" id="IPR022742">
    <property type="entry name" value="Hydrolase_4"/>
</dbReference>
<dbReference type="GO" id="GO:0016787">
    <property type="term" value="F:hydrolase activity"/>
    <property type="evidence" value="ECO:0007669"/>
    <property type="project" value="UniProtKB-KW"/>
</dbReference>
<dbReference type="Proteomes" id="UP000326780">
    <property type="component" value="Chromosome"/>
</dbReference>
<name>A0A5Q0LYM4_VARPD</name>
<dbReference type="RefSeq" id="WP_153281322.1">
    <property type="nucleotide sequence ID" value="NZ_CP045644.1"/>
</dbReference>
<evidence type="ECO:0000313" key="3">
    <source>
        <dbReference type="EMBL" id="QFZ82481.1"/>
    </source>
</evidence>
<dbReference type="AlphaFoldDB" id="A0A5Q0LYM4"/>
<organism evidence="3 4">
    <name type="scientific">Variovorax paradoxus</name>
    <dbReference type="NCBI Taxonomy" id="34073"/>
    <lineage>
        <taxon>Bacteria</taxon>
        <taxon>Pseudomonadati</taxon>
        <taxon>Pseudomonadota</taxon>
        <taxon>Betaproteobacteria</taxon>
        <taxon>Burkholderiales</taxon>
        <taxon>Comamonadaceae</taxon>
        <taxon>Variovorax</taxon>
    </lineage>
</organism>
<dbReference type="Pfam" id="PF12146">
    <property type="entry name" value="Hydrolase_4"/>
    <property type="match status" value="1"/>
</dbReference>
<dbReference type="SUPFAM" id="SSF53474">
    <property type="entry name" value="alpha/beta-Hydrolases"/>
    <property type="match status" value="1"/>
</dbReference>